<dbReference type="InterPro" id="IPR005606">
    <property type="entry name" value="Sec20"/>
</dbReference>
<name>A0A835JSB3_9ROSI</name>
<dbReference type="AlphaFoldDB" id="A0A835JSB3"/>
<evidence type="ECO:0000256" key="10">
    <source>
        <dbReference type="SAM" id="Phobius"/>
    </source>
</evidence>
<evidence type="ECO:0000256" key="9">
    <source>
        <dbReference type="ARBA" id="ARBA00037934"/>
    </source>
</evidence>
<keyword evidence="13" id="KW-1185">Reference proteome</keyword>
<dbReference type="InterPro" id="IPR056173">
    <property type="entry name" value="Sec20_C"/>
</dbReference>
<evidence type="ECO:0000256" key="5">
    <source>
        <dbReference type="ARBA" id="ARBA00022892"/>
    </source>
</evidence>
<protein>
    <recommendedName>
        <fullName evidence="11">Sec20 C-terminal domain-containing protein</fullName>
    </recommendedName>
</protein>
<comment type="caution">
    <text evidence="12">The sequence shown here is derived from an EMBL/GenBank/DDBJ whole genome shotgun (WGS) entry which is preliminary data.</text>
</comment>
<dbReference type="GO" id="GO:0031201">
    <property type="term" value="C:SNARE complex"/>
    <property type="evidence" value="ECO:0007669"/>
    <property type="project" value="TreeGrafter"/>
</dbReference>
<dbReference type="EMBL" id="JADGMS010000010">
    <property type="protein sequence ID" value="KAF9673619.1"/>
    <property type="molecule type" value="Genomic_DNA"/>
</dbReference>
<evidence type="ECO:0000256" key="8">
    <source>
        <dbReference type="ARBA" id="ARBA00023136"/>
    </source>
</evidence>
<keyword evidence="3 10" id="KW-0812">Transmembrane</keyword>
<keyword evidence="6 10" id="KW-1133">Transmembrane helix</keyword>
<dbReference type="Pfam" id="PF03908">
    <property type="entry name" value="Sec20"/>
    <property type="match status" value="1"/>
</dbReference>
<keyword evidence="8 10" id="KW-0472">Membrane</keyword>
<evidence type="ECO:0000256" key="4">
    <source>
        <dbReference type="ARBA" id="ARBA00022824"/>
    </source>
</evidence>
<keyword evidence="4" id="KW-0256">Endoplasmic reticulum</keyword>
<feature type="domain" description="Sec20 C-terminal" evidence="11">
    <location>
        <begin position="237"/>
        <end position="297"/>
    </location>
</feature>
<evidence type="ECO:0000256" key="7">
    <source>
        <dbReference type="ARBA" id="ARBA00023054"/>
    </source>
</evidence>
<evidence type="ECO:0000313" key="12">
    <source>
        <dbReference type="EMBL" id="KAF9673619.1"/>
    </source>
</evidence>
<proteinExistence type="inferred from homology"/>
<evidence type="ECO:0000256" key="1">
    <source>
        <dbReference type="ARBA" id="ARBA00004163"/>
    </source>
</evidence>
<dbReference type="GO" id="GO:0005484">
    <property type="term" value="F:SNAP receptor activity"/>
    <property type="evidence" value="ECO:0007669"/>
    <property type="project" value="InterPro"/>
</dbReference>
<comment type="subcellular location">
    <subcellularLocation>
        <location evidence="1">Endoplasmic reticulum membrane</location>
        <topology evidence="1">Single-pass type IV membrane protein</topology>
    </subcellularLocation>
</comment>
<sequence length="370" mass="41039">MDVVVEAVEKAKKEWEETYSKAQQHVKAIQDYDAASSSSVSLPRLNGLAQDCLALLQSLQFQIDLLAPQLPTDDQIKSALQLLDSWKQIFHDLRGSLRNANLQAKANMRKAAQQERELLLGGGEESTIRRRNLQTKAGMTSAAESITESLRRTRQLMVQEVERSTGTLMTFVSFSKWNWTLFFSLSDSMVPFLSLKSWTMSMVCSNCGFGFHHTGSSIRMSYWSEGLSISLIVGFAEESTTVLRKAETEYKGHRSLLSRTRNLLSMMQRQDVLDRVILVVGFFLFSCAVLYVVSKRIGILALQRKVTAALKAGMAGKGAIKAGAVEDAIPRAVKEAIPRAVDDGINVAQVLDNAVPKVEVPVEQAIHDEL</sequence>
<evidence type="ECO:0000256" key="6">
    <source>
        <dbReference type="ARBA" id="ARBA00022989"/>
    </source>
</evidence>
<dbReference type="GO" id="GO:0005789">
    <property type="term" value="C:endoplasmic reticulum membrane"/>
    <property type="evidence" value="ECO:0007669"/>
    <property type="project" value="UniProtKB-SubCell"/>
</dbReference>
<evidence type="ECO:0000259" key="11">
    <source>
        <dbReference type="Pfam" id="PF03908"/>
    </source>
</evidence>
<feature type="transmembrane region" description="Helical" evidence="10">
    <location>
        <begin position="276"/>
        <end position="294"/>
    </location>
</feature>
<keyword evidence="2" id="KW-0813">Transport</keyword>
<dbReference type="GO" id="GO:0006890">
    <property type="term" value="P:retrograde vesicle-mediated transport, Golgi to endoplasmic reticulum"/>
    <property type="evidence" value="ECO:0007669"/>
    <property type="project" value="InterPro"/>
</dbReference>
<evidence type="ECO:0000256" key="2">
    <source>
        <dbReference type="ARBA" id="ARBA00022448"/>
    </source>
</evidence>
<evidence type="ECO:0000256" key="3">
    <source>
        <dbReference type="ARBA" id="ARBA00022692"/>
    </source>
</evidence>
<reference evidence="12 13" key="1">
    <citation type="submission" date="2020-10" db="EMBL/GenBank/DDBJ databases">
        <title>Plant Genome Project.</title>
        <authorList>
            <person name="Zhang R.-G."/>
        </authorList>
    </citation>
    <scope>NUCLEOTIDE SEQUENCE [LARGE SCALE GENOMIC DNA]</scope>
    <source>
        <strain evidence="12">FAFU-HL-1</strain>
        <tissue evidence="12">Leaf</tissue>
    </source>
</reference>
<evidence type="ECO:0000313" key="13">
    <source>
        <dbReference type="Proteomes" id="UP000657918"/>
    </source>
</evidence>
<keyword evidence="7" id="KW-0175">Coiled coil</keyword>
<organism evidence="12 13">
    <name type="scientific">Salix dunnii</name>
    <dbReference type="NCBI Taxonomy" id="1413687"/>
    <lineage>
        <taxon>Eukaryota</taxon>
        <taxon>Viridiplantae</taxon>
        <taxon>Streptophyta</taxon>
        <taxon>Embryophyta</taxon>
        <taxon>Tracheophyta</taxon>
        <taxon>Spermatophyta</taxon>
        <taxon>Magnoliopsida</taxon>
        <taxon>eudicotyledons</taxon>
        <taxon>Gunneridae</taxon>
        <taxon>Pentapetalae</taxon>
        <taxon>rosids</taxon>
        <taxon>fabids</taxon>
        <taxon>Malpighiales</taxon>
        <taxon>Salicaceae</taxon>
        <taxon>Saliceae</taxon>
        <taxon>Salix</taxon>
    </lineage>
</organism>
<accession>A0A835JSB3</accession>
<dbReference type="Proteomes" id="UP000657918">
    <property type="component" value="Unassembled WGS sequence"/>
</dbReference>
<dbReference type="PANTHER" id="PTHR12825:SF0">
    <property type="entry name" value="VESICLE TRANSPORT PROTEIN SEC20"/>
    <property type="match status" value="1"/>
</dbReference>
<comment type="similarity">
    <text evidence="9">Belongs to the SEC20 family.</text>
</comment>
<keyword evidence="5" id="KW-0931">ER-Golgi transport</keyword>
<dbReference type="PANTHER" id="PTHR12825">
    <property type="entry name" value="BNIP1-RELATED"/>
    <property type="match status" value="1"/>
</dbReference>
<gene>
    <name evidence="12" type="ORF">SADUNF_Sadunf10G0042900</name>
</gene>
<dbReference type="OrthoDB" id="46868at2759"/>